<dbReference type="InterPro" id="IPR018958">
    <property type="entry name" value="Knr4/Smi1-like_dom"/>
</dbReference>
<organism evidence="2 3">
    <name type="scientific">Nocardia tengchongensis</name>
    <dbReference type="NCBI Taxonomy" id="2055889"/>
    <lineage>
        <taxon>Bacteria</taxon>
        <taxon>Bacillati</taxon>
        <taxon>Actinomycetota</taxon>
        <taxon>Actinomycetes</taxon>
        <taxon>Mycobacteriales</taxon>
        <taxon>Nocardiaceae</taxon>
        <taxon>Nocardia</taxon>
    </lineage>
</organism>
<dbReference type="SMART" id="SM00860">
    <property type="entry name" value="SMI1_KNR4"/>
    <property type="match status" value="1"/>
</dbReference>
<dbReference type="RefSeq" id="WP_213557568.1">
    <property type="nucleotide sequence ID" value="NZ_JBHZDI010000014.1"/>
</dbReference>
<dbReference type="InterPro" id="IPR037883">
    <property type="entry name" value="Knr4/Smi1-like_sf"/>
</dbReference>
<evidence type="ECO:0000313" key="2">
    <source>
        <dbReference type="EMBL" id="QVI21466.1"/>
    </source>
</evidence>
<dbReference type="Proteomes" id="UP000683310">
    <property type="component" value="Chromosome"/>
</dbReference>
<accession>A0ABX8CQ33</accession>
<reference evidence="2 3" key="1">
    <citation type="submission" date="2021-04" db="EMBL/GenBank/DDBJ databases">
        <title>Nocardia tengchongensis.</title>
        <authorList>
            <person name="Zhuang k."/>
            <person name="Ran Y."/>
            <person name="Li W."/>
        </authorList>
    </citation>
    <scope>NUCLEOTIDE SEQUENCE [LARGE SCALE GENOMIC DNA]</scope>
    <source>
        <strain evidence="2 3">CFH S0057</strain>
    </source>
</reference>
<protein>
    <submittedName>
        <fullName evidence="2">SMI1/KNR4 family protein</fullName>
    </submittedName>
</protein>
<sequence length="180" mass="19950">MTNWNDLVGQLATLQREVAERLDEPELSAAPNSPASEHDIAAAERRLGVSFDAVYRDFLRVCDGWSRFGTVHLFGARELGIGETWRRGSAFAEVYFATAASGSLVVPKGYRRVLVGKTAAPQRFITMLFPTRPPRGVNACWDCMSGTDLCYPGFDVWAEEEAAAISFALHEEIADRRLVH</sequence>
<evidence type="ECO:0000259" key="1">
    <source>
        <dbReference type="SMART" id="SM00860"/>
    </source>
</evidence>
<keyword evidence="3" id="KW-1185">Reference proteome</keyword>
<proteinExistence type="predicted"/>
<name>A0ABX8CQ33_9NOCA</name>
<evidence type="ECO:0000313" key="3">
    <source>
        <dbReference type="Proteomes" id="UP000683310"/>
    </source>
</evidence>
<dbReference type="SUPFAM" id="SSF160631">
    <property type="entry name" value="SMI1/KNR4-like"/>
    <property type="match status" value="1"/>
</dbReference>
<gene>
    <name evidence="2" type="ORF">KHQ06_36910</name>
</gene>
<dbReference type="EMBL" id="CP074371">
    <property type="protein sequence ID" value="QVI21466.1"/>
    <property type="molecule type" value="Genomic_DNA"/>
</dbReference>
<dbReference type="Gene3D" id="3.40.1580.10">
    <property type="entry name" value="SMI1/KNR4-like"/>
    <property type="match status" value="1"/>
</dbReference>
<dbReference type="Pfam" id="PF09346">
    <property type="entry name" value="SMI1_KNR4"/>
    <property type="match status" value="1"/>
</dbReference>
<feature type="domain" description="Knr4/Smi1-like" evidence="1">
    <location>
        <begin position="34"/>
        <end position="97"/>
    </location>
</feature>